<feature type="chain" id="PRO_5026125054" description="Solute-binding protein family 5 domain-containing protein" evidence="4">
    <location>
        <begin position="29"/>
        <end position="521"/>
    </location>
</feature>
<dbReference type="PIRSF" id="PIRSF002741">
    <property type="entry name" value="MppA"/>
    <property type="match status" value="1"/>
</dbReference>
<dbReference type="PROSITE" id="PS51257">
    <property type="entry name" value="PROKAR_LIPOPROTEIN"/>
    <property type="match status" value="1"/>
</dbReference>
<keyword evidence="7" id="KW-1185">Reference proteome</keyword>
<dbReference type="SUPFAM" id="SSF53850">
    <property type="entry name" value="Periplasmic binding protein-like II"/>
    <property type="match status" value="1"/>
</dbReference>
<feature type="signal peptide" evidence="4">
    <location>
        <begin position="1"/>
        <end position="28"/>
    </location>
</feature>
<dbReference type="GO" id="GO:0042597">
    <property type="term" value="C:periplasmic space"/>
    <property type="evidence" value="ECO:0007669"/>
    <property type="project" value="UniProtKB-ARBA"/>
</dbReference>
<dbReference type="InterPro" id="IPR000914">
    <property type="entry name" value="SBP_5_dom"/>
</dbReference>
<dbReference type="Proteomes" id="UP000462055">
    <property type="component" value="Unassembled WGS sequence"/>
</dbReference>
<evidence type="ECO:0000256" key="2">
    <source>
        <dbReference type="ARBA" id="ARBA00022448"/>
    </source>
</evidence>
<reference evidence="6" key="1">
    <citation type="submission" date="2019-12" db="EMBL/GenBank/DDBJ databases">
        <title>Actinomadura physcomitrii sp. nov., a novel actinomycete isolated from moss [Physcomitrium sphaericum (Ludw) Fuernr].</title>
        <authorList>
            <person name="Zhuang X."/>
        </authorList>
    </citation>
    <scope>NUCLEOTIDE SEQUENCE [LARGE SCALE GENOMIC DNA]</scope>
    <source>
        <strain evidence="6">LD22</strain>
    </source>
</reference>
<feature type="domain" description="Solute-binding protein family 5" evidence="5">
    <location>
        <begin position="89"/>
        <end position="432"/>
    </location>
</feature>
<dbReference type="PANTHER" id="PTHR30290:SF9">
    <property type="entry name" value="OLIGOPEPTIDE-BINDING PROTEIN APPA"/>
    <property type="match status" value="1"/>
</dbReference>
<dbReference type="InterPro" id="IPR030678">
    <property type="entry name" value="Peptide/Ni-bd"/>
</dbReference>
<proteinExistence type="inferred from homology"/>
<evidence type="ECO:0000313" key="7">
    <source>
        <dbReference type="Proteomes" id="UP000462055"/>
    </source>
</evidence>
<dbReference type="EMBL" id="WBMS02000031">
    <property type="protein sequence ID" value="MWA04837.1"/>
    <property type="molecule type" value="Genomic_DNA"/>
</dbReference>
<evidence type="ECO:0000256" key="4">
    <source>
        <dbReference type="SAM" id="SignalP"/>
    </source>
</evidence>
<evidence type="ECO:0000259" key="5">
    <source>
        <dbReference type="Pfam" id="PF00496"/>
    </source>
</evidence>
<accession>A0A6I4MLI7</accession>
<comment type="caution">
    <text evidence="6">The sequence shown here is derived from an EMBL/GenBank/DDBJ whole genome shotgun (WGS) entry which is preliminary data.</text>
</comment>
<dbReference type="CDD" id="cd00995">
    <property type="entry name" value="PBP2_NikA_DppA_OppA_like"/>
    <property type="match status" value="1"/>
</dbReference>
<sequence>MMKRRASWAVSFALLMVVAGCSSSGGSAGEGADSTPTPGGTYTLLGTYDPTSLDPIKQSALNGSLGSGGDYMAGLYDMLGYVDPKSGKVVAKTAKSITTTDGLTWTITLNSGITFSDGTPYDAAAVAFNLERERKPGTAQAQTFSTISRIAVVDPLNVRLTLKTPNSLFDRILVSAAPFVASPDAVKAAGAKYGTVGTKIVGAGAFVLDKWTPDSELSFSKNPKYWDAPHPYVEHYVYRIITDEQTRFNAFASGEGDATFSLEHDFGAQAVDAGEKQLTAPKLSTEWMILNETTAPFNDPRVRKAVNMAIDPQQFNSVMYQGKGTIARTFLTKNHPDYDPNARLLGYDKGGAQSLFDEAAATLGGPVRFRLMCAPGVCAKAEAIQSLLAGYRNVQATVDVRPAADNFPAVARGDYEVAIFSQTMPASFEPLVSTYWRSGQARVAQGDHPAVDAAIDQARGALDENQREAAYRTLQEAMVSGSHVWFLPVVPPASSVAVANRVHGARLLVFGISPEEVWVDH</sequence>
<protein>
    <recommendedName>
        <fullName evidence="5">Solute-binding protein family 5 domain-containing protein</fullName>
    </recommendedName>
</protein>
<keyword evidence="3 4" id="KW-0732">Signal</keyword>
<name>A0A6I4MLI7_9ACTN</name>
<evidence type="ECO:0000313" key="6">
    <source>
        <dbReference type="EMBL" id="MWA04837.1"/>
    </source>
</evidence>
<comment type="similarity">
    <text evidence="1">Belongs to the bacterial solute-binding protein 5 family.</text>
</comment>
<gene>
    <name evidence="6" type="ORF">F8568_031600</name>
</gene>
<evidence type="ECO:0000256" key="1">
    <source>
        <dbReference type="ARBA" id="ARBA00005695"/>
    </source>
</evidence>
<dbReference type="PANTHER" id="PTHR30290">
    <property type="entry name" value="PERIPLASMIC BINDING COMPONENT OF ABC TRANSPORTER"/>
    <property type="match status" value="1"/>
</dbReference>
<organism evidence="6 7">
    <name type="scientific">Actinomadura physcomitrii</name>
    <dbReference type="NCBI Taxonomy" id="2650748"/>
    <lineage>
        <taxon>Bacteria</taxon>
        <taxon>Bacillati</taxon>
        <taxon>Actinomycetota</taxon>
        <taxon>Actinomycetes</taxon>
        <taxon>Streptosporangiales</taxon>
        <taxon>Thermomonosporaceae</taxon>
        <taxon>Actinomadura</taxon>
    </lineage>
</organism>
<dbReference type="Pfam" id="PF00496">
    <property type="entry name" value="SBP_bac_5"/>
    <property type="match status" value="1"/>
</dbReference>
<dbReference type="GO" id="GO:0043190">
    <property type="term" value="C:ATP-binding cassette (ABC) transporter complex"/>
    <property type="evidence" value="ECO:0007669"/>
    <property type="project" value="InterPro"/>
</dbReference>
<dbReference type="InterPro" id="IPR039424">
    <property type="entry name" value="SBP_5"/>
</dbReference>
<dbReference type="GO" id="GO:1904680">
    <property type="term" value="F:peptide transmembrane transporter activity"/>
    <property type="evidence" value="ECO:0007669"/>
    <property type="project" value="TreeGrafter"/>
</dbReference>
<dbReference type="GO" id="GO:0015833">
    <property type="term" value="P:peptide transport"/>
    <property type="evidence" value="ECO:0007669"/>
    <property type="project" value="TreeGrafter"/>
</dbReference>
<dbReference type="AlphaFoldDB" id="A0A6I4MLI7"/>
<dbReference type="Gene3D" id="3.90.76.10">
    <property type="entry name" value="Dipeptide-binding Protein, Domain 1"/>
    <property type="match status" value="1"/>
</dbReference>
<dbReference type="Gene3D" id="3.40.190.10">
    <property type="entry name" value="Periplasmic binding protein-like II"/>
    <property type="match status" value="1"/>
</dbReference>
<keyword evidence="2" id="KW-0813">Transport</keyword>
<dbReference type="Gene3D" id="3.10.105.10">
    <property type="entry name" value="Dipeptide-binding Protein, Domain 3"/>
    <property type="match status" value="1"/>
</dbReference>
<evidence type="ECO:0000256" key="3">
    <source>
        <dbReference type="ARBA" id="ARBA00022729"/>
    </source>
</evidence>